<proteinExistence type="predicted"/>
<name>A0A6G1JVQ4_9PLEO</name>
<gene>
    <name evidence="1" type="ORF">K504DRAFT_494987</name>
</gene>
<dbReference type="AlphaFoldDB" id="A0A6G1JVQ4"/>
<organism evidence="1 2">
    <name type="scientific">Pleomassaria siparia CBS 279.74</name>
    <dbReference type="NCBI Taxonomy" id="1314801"/>
    <lineage>
        <taxon>Eukaryota</taxon>
        <taxon>Fungi</taxon>
        <taxon>Dikarya</taxon>
        <taxon>Ascomycota</taxon>
        <taxon>Pezizomycotina</taxon>
        <taxon>Dothideomycetes</taxon>
        <taxon>Pleosporomycetidae</taxon>
        <taxon>Pleosporales</taxon>
        <taxon>Pleomassariaceae</taxon>
        <taxon>Pleomassaria</taxon>
    </lineage>
</organism>
<dbReference type="OrthoDB" id="4149149at2759"/>
<keyword evidence="2" id="KW-1185">Reference proteome</keyword>
<reference evidence="1" key="1">
    <citation type="journal article" date="2020" name="Stud. Mycol.">
        <title>101 Dothideomycetes genomes: a test case for predicting lifestyles and emergence of pathogens.</title>
        <authorList>
            <person name="Haridas S."/>
            <person name="Albert R."/>
            <person name="Binder M."/>
            <person name="Bloem J."/>
            <person name="Labutti K."/>
            <person name="Salamov A."/>
            <person name="Andreopoulos B."/>
            <person name="Baker S."/>
            <person name="Barry K."/>
            <person name="Bills G."/>
            <person name="Bluhm B."/>
            <person name="Cannon C."/>
            <person name="Castanera R."/>
            <person name="Culley D."/>
            <person name="Daum C."/>
            <person name="Ezra D."/>
            <person name="Gonzalez J."/>
            <person name="Henrissat B."/>
            <person name="Kuo A."/>
            <person name="Liang C."/>
            <person name="Lipzen A."/>
            <person name="Lutzoni F."/>
            <person name="Magnuson J."/>
            <person name="Mondo S."/>
            <person name="Nolan M."/>
            <person name="Ohm R."/>
            <person name="Pangilinan J."/>
            <person name="Park H.-J."/>
            <person name="Ramirez L."/>
            <person name="Alfaro M."/>
            <person name="Sun H."/>
            <person name="Tritt A."/>
            <person name="Yoshinaga Y."/>
            <person name="Zwiers L.-H."/>
            <person name="Turgeon B."/>
            <person name="Goodwin S."/>
            <person name="Spatafora J."/>
            <person name="Crous P."/>
            <person name="Grigoriev I."/>
        </authorList>
    </citation>
    <scope>NUCLEOTIDE SEQUENCE</scope>
    <source>
        <strain evidence="1">CBS 279.74</strain>
    </source>
</reference>
<sequence length="388" mass="44570">MEHMQDLEMRDLERELTDSIATRRTQDGTPLPGLFTLTRQMEAEEEDQFDVDLTILDFLAFKATNLVFEWKSSSSTHQSDLPSALVTLTAEWRVFLKHKHSGRRLNDQAAFRSRLLQFVLLFTHRMNHEKTWTTEDSLNEIRAQNKNRGSYWRQHTLHAPALRQPFDVSSEFPLSDGALAENRHELASALDMPLDRRRWVTDVAGTPSLHCLLPLFVELTAARVNLGDWVASPEWLQLAAQFMTQAVLEEYLRNGAYGEEAFNTVWAFGCPGTNVAEGDGTDVVAMRKLFCTETNPHEQIHGWAKIRRQYISELLPQQGSVSFLQAMERAQDRFPYVDFEDSMVSFLKHLHDGFVKPDLVQVEEGRITLHGNELPEADSREMIRRMGL</sequence>
<accession>A0A6G1JVQ4</accession>
<dbReference type="EMBL" id="MU005783">
    <property type="protein sequence ID" value="KAF2704247.1"/>
    <property type="molecule type" value="Genomic_DNA"/>
</dbReference>
<protein>
    <submittedName>
        <fullName evidence="1">Uncharacterized protein</fullName>
    </submittedName>
</protein>
<evidence type="ECO:0000313" key="1">
    <source>
        <dbReference type="EMBL" id="KAF2704247.1"/>
    </source>
</evidence>
<evidence type="ECO:0000313" key="2">
    <source>
        <dbReference type="Proteomes" id="UP000799428"/>
    </source>
</evidence>
<dbReference type="Proteomes" id="UP000799428">
    <property type="component" value="Unassembled WGS sequence"/>
</dbReference>